<dbReference type="AlphaFoldDB" id="A0A8X6Y900"/>
<keyword evidence="2" id="KW-1185">Reference proteome</keyword>
<comment type="caution">
    <text evidence="1">The sequence shown here is derived from an EMBL/GenBank/DDBJ whole genome shotgun (WGS) entry which is preliminary data.</text>
</comment>
<evidence type="ECO:0000313" key="2">
    <source>
        <dbReference type="Proteomes" id="UP000886998"/>
    </source>
</evidence>
<protein>
    <submittedName>
        <fullName evidence="1">Uncharacterized protein</fullName>
    </submittedName>
</protein>
<evidence type="ECO:0000313" key="1">
    <source>
        <dbReference type="EMBL" id="GFY66313.1"/>
    </source>
</evidence>
<organism evidence="1 2">
    <name type="scientific">Trichonephila inaurata madagascariensis</name>
    <dbReference type="NCBI Taxonomy" id="2747483"/>
    <lineage>
        <taxon>Eukaryota</taxon>
        <taxon>Metazoa</taxon>
        <taxon>Ecdysozoa</taxon>
        <taxon>Arthropoda</taxon>
        <taxon>Chelicerata</taxon>
        <taxon>Arachnida</taxon>
        <taxon>Araneae</taxon>
        <taxon>Araneomorphae</taxon>
        <taxon>Entelegynae</taxon>
        <taxon>Araneoidea</taxon>
        <taxon>Nephilidae</taxon>
        <taxon>Trichonephila</taxon>
        <taxon>Trichonephila inaurata</taxon>
    </lineage>
</organism>
<dbReference type="EMBL" id="BMAV01015965">
    <property type="protein sequence ID" value="GFY66313.1"/>
    <property type="molecule type" value="Genomic_DNA"/>
</dbReference>
<dbReference type="Proteomes" id="UP000886998">
    <property type="component" value="Unassembled WGS sequence"/>
</dbReference>
<name>A0A8X6Y900_9ARAC</name>
<sequence>MWWLPLGYPQRVSPWSMPHCNGVCGGKNLIVLGKFSQKDVPKESRLISKILSPIRAVQIDLSLPQRSNFSMCRWEKGTRYRLASENPFLDQDKGRVWEIL</sequence>
<proteinExistence type="predicted"/>
<gene>
    <name evidence="1" type="ORF">TNIN_234961</name>
</gene>
<reference evidence="1" key="1">
    <citation type="submission" date="2020-08" db="EMBL/GenBank/DDBJ databases">
        <title>Multicomponent nature underlies the extraordinary mechanical properties of spider dragline silk.</title>
        <authorList>
            <person name="Kono N."/>
            <person name="Nakamura H."/>
            <person name="Mori M."/>
            <person name="Yoshida Y."/>
            <person name="Ohtoshi R."/>
            <person name="Malay A.D."/>
            <person name="Moran D.A.P."/>
            <person name="Tomita M."/>
            <person name="Numata K."/>
            <person name="Arakawa K."/>
        </authorList>
    </citation>
    <scope>NUCLEOTIDE SEQUENCE</scope>
</reference>
<accession>A0A8X6Y900</accession>